<evidence type="ECO:0000313" key="2">
    <source>
        <dbReference type="EMBL" id="AWV97393.1"/>
    </source>
</evidence>
<keyword evidence="1" id="KW-0732">Signal</keyword>
<proteinExistence type="predicted"/>
<dbReference type="KEGG" id="als:DJ013_04080"/>
<organism evidence="2 3">
    <name type="scientific">Arcticibacterium luteifluviistationis</name>
    <dbReference type="NCBI Taxonomy" id="1784714"/>
    <lineage>
        <taxon>Bacteria</taxon>
        <taxon>Pseudomonadati</taxon>
        <taxon>Bacteroidota</taxon>
        <taxon>Cytophagia</taxon>
        <taxon>Cytophagales</taxon>
        <taxon>Leadbetterellaceae</taxon>
        <taxon>Arcticibacterium</taxon>
    </lineage>
</organism>
<name>A0A2Z4G8Y0_9BACT</name>
<evidence type="ECO:0008006" key="4">
    <source>
        <dbReference type="Google" id="ProtNLM"/>
    </source>
</evidence>
<reference evidence="2 3" key="1">
    <citation type="submission" date="2018-05" db="EMBL/GenBank/DDBJ databases">
        <title>Complete genome sequence of Arcticibacterium luteifluviistationis SM1504T, a cytophagaceae bacterium isolated from Arctic surface seawater.</title>
        <authorList>
            <person name="Li Y."/>
            <person name="Qin Q.-L."/>
        </authorList>
    </citation>
    <scope>NUCLEOTIDE SEQUENCE [LARGE SCALE GENOMIC DNA]</scope>
    <source>
        <strain evidence="2 3">SM1504</strain>
    </source>
</reference>
<feature type="signal peptide" evidence="1">
    <location>
        <begin position="1"/>
        <end position="21"/>
    </location>
</feature>
<dbReference type="OrthoDB" id="1119204at2"/>
<keyword evidence="3" id="KW-1185">Reference proteome</keyword>
<feature type="chain" id="PRO_5016302756" description="DUF3324 domain-containing protein" evidence="1">
    <location>
        <begin position="22"/>
        <end position="262"/>
    </location>
</feature>
<dbReference type="AlphaFoldDB" id="A0A2Z4G8Y0"/>
<evidence type="ECO:0000313" key="3">
    <source>
        <dbReference type="Proteomes" id="UP000249873"/>
    </source>
</evidence>
<evidence type="ECO:0000256" key="1">
    <source>
        <dbReference type="SAM" id="SignalP"/>
    </source>
</evidence>
<accession>A0A2Z4G8Y0</accession>
<dbReference type="RefSeq" id="WP_111370495.1">
    <property type="nucleotide sequence ID" value="NZ_CP029480.1"/>
</dbReference>
<dbReference type="EMBL" id="CP029480">
    <property type="protein sequence ID" value="AWV97393.1"/>
    <property type="molecule type" value="Genomic_DNA"/>
</dbReference>
<protein>
    <recommendedName>
        <fullName evidence="4">DUF3324 domain-containing protein</fullName>
    </recommendedName>
</protein>
<gene>
    <name evidence="2" type="ORF">DJ013_04080</name>
</gene>
<sequence>MKKHLFLISALLLLALTQSKASVIIKNGLTHLHHLNNSGTQKGFILIANTGEKKQRVKLYFNDLSIECSGAINYTEPADNYGSLFPFINVDNSDITLEAHEEYKIIYEIDLSKGDVENRSLWSLIMVEVEEPIAIDKKTPGFEIGTKIRYAIQVVANVGKNTVNGLKFTDIKLGKDENQKRVIKITLKNDGEFLVYPKMELQVFDENGNEAKKVDISPRNVYPKNCQSLNIDLSDLALGNYKAVLFAEFEDDAIGVNLDLAL</sequence>
<dbReference type="Proteomes" id="UP000249873">
    <property type="component" value="Chromosome"/>
</dbReference>